<keyword evidence="1" id="KW-0175">Coiled coil</keyword>
<dbReference type="AlphaFoldDB" id="A0A7J6BLM0"/>
<feature type="coiled-coil region" evidence="1">
    <location>
        <begin position="509"/>
        <end position="568"/>
    </location>
</feature>
<feature type="compositionally biased region" description="Polar residues" evidence="2">
    <location>
        <begin position="848"/>
        <end position="858"/>
    </location>
</feature>
<feature type="compositionally biased region" description="Basic and acidic residues" evidence="2">
    <location>
        <begin position="720"/>
        <end position="729"/>
    </location>
</feature>
<accession>A0A7J6BLM0</accession>
<name>A0A7J6BLM0_9TELE</name>
<dbReference type="SUPFAM" id="SSF90257">
    <property type="entry name" value="Myosin rod fragments"/>
    <property type="match status" value="1"/>
</dbReference>
<feature type="coiled-coil region" evidence="1">
    <location>
        <begin position="165"/>
        <end position="192"/>
    </location>
</feature>
<proteinExistence type="predicted"/>
<keyword evidence="4" id="KW-1185">Reference proteome</keyword>
<comment type="caution">
    <text evidence="3">The sequence shown here is derived from an EMBL/GenBank/DDBJ whole genome shotgun (WGS) entry which is preliminary data.</text>
</comment>
<evidence type="ECO:0000313" key="3">
    <source>
        <dbReference type="EMBL" id="KAF4095203.1"/>
    </source>
</evidence>
<feature type="region of interest" description="Disordered" evidence="2">
    <location>
        <begin position="711"/>
        <end position="858"/>
    </location>
</feature>
<evidence type="ECO:0000256" key="1">
    <source>
        <dbReference type="SAM" id="Coils"/>
    </source>
</evidence>
<feature type="coiled-coil region" evidence="1">
    <location>
        <begin position="431"/>
        <end position="472"/>
    </location>
</feature>
<evidence type="ECO:0000313" key="4">
    <source>
        <dbReference type="Proteomes" id="UP000579812"/>
    </source>
</evidence>
<reference evidence="3 4" key="1">
    <citation type="submission" date="2020-04" db="EMBL/GenBank/DDBJ databases">
        <title>Chromosome-level genome assembly of a cyprinid fish Onychostoma macrolepis by integration of Nanopore Sequencing, Bionano and Hi-C technology.</title>
        <authorList>
            <person name="Wang D."/>
        </authorList>
    </citation>
    <scope>NUCLEOTIDE SEQUENCE [LARGE SCALE GENOMIC DNA]</scope>
    <source>
        <strain evidence="3">SWU-2019</strain>
        <tissue evidence="3">Muscle</tissue>
    </source>
</reference>
<feature type="compositionally biased region" description="Basic and acidic residues" evidence="2">
    <location>
        <begin position="740"/>
        <end position="756"/>
    </location>
</feature>
<feature type="coiled-coil region" evidence="1">
    <location>
        <begin position="647"/>
        <end position="681"/>
    </location>
</feature>
<feature type="region of interest" description="Disordered" evidence="2">
    <location>
        <begin position="76"/>
        <end position="116"/>
    </location>
</feature>
<organism evidence="3 4">
    <name type="scientific">Onychostoma macrolepis</name>
    <dbReference type="NCBI Taxonomy" id="369639"/>
    <lineage>
        <taxon>Eukaryota</taxon>
        <taxon>Metazoa</taxon>
        <taxon>Chordata</taxon>
        <taxon>Craniata</taxon>
        <taxon>Vertebrata</taxon>
        <taxon>Euteleostomi</taxon>
        <taxon>Actinopterygii</taxon>
        <taxon>Neopterygii</taxon>
        <taxon>Teleostei</taxon>
        <taxon>Ostariophysi</taxon>
        <taxon>Cypriniformes</taxon>
        <taxon>Cyprinidae</taxon>
        <taxon>Acrossocheilinae</taxon>
        <taxon>Onychostoma</taxon>
    </lineage>
</organism>
<dbReference type="EMBL" id="JAAMOB010000025">
    <property type="protein sequence ID" value="KAF4095203.1"/>
    <property type="molecule type" value="Genomic_DNA"/>
</dbReference>
<dbReference type="Proteomes" id="UP000579812">
    <property type="component" value="Unassembled WGS sequence"/>
</dbReference>
<evidence type="ECO:0000256" key="2">
    <source>
        <dbReference type="SAM" id="MobiDB-lite"/>
    </source>
</evidence>
<feature type="region of interest" description="Disordered" evidence="2">
    <location>
        <begin position="1"/>
        <end position="24"/>
    </location>
</feature>
<feature type="region of interest" description="Disordered" evidence="2">
    <location>
        <begin position="219"/>
        <end position="251"/>
    </location>
</feature>
<feature type="compositionally biased region" description="Basic and acidic residues" evidence="2">
    <location>
        <begin position="776"/>
        <end position="786"/>
    </location>
</feature>
<sequence>MAKWRGERRSLSPSGFWSGQEWDADPGRTSFWRTLRSQSPLALSDLDLWDSRSLLKARKSPAWSCVGLSGLTDRSKISTSTLGSQKRRGSPGMTRWSSTSRLAPEGAPRSHSSAEDFELRAALEESSTRRAELIQRLRETRGHLDAQTDLLKTKGSQLQQSQSISNVLEMKHKQLSEAVSALEQDKEAAELSRFEESRRQGELHDKVLQLELDILKMRSNLERRSPPTSPNPLSRTLPAAKDQTLREGQRQVEKEIKKLREALRKAEERTDDLEYEKDSALRQLHSSEERKHEAINQAEELEQRLSSSIQTQKELEDQLNESRSRLEQMELEKDLFSTKTRRLEDNLNDLKVKLSGALMDKDHLVQEKAELHQRIQALDLQLQREQRSKQGFTEQVCELHHELSQAKSQTNKQKMETMLMKEELLSIKELNEKLSSDLTKATERLQVTLNQLHELEAEKLIQTNQIAALETERLQLIGEKGELRKTFDDGLHEKMIELGERCCQHRESQDSLEQENQTLQLKCQDLEKKVQILEAGYKHKEEEQQQMKAAFEREKEELRKLAAHWNERWLDVAMTLCSTQAELDELKSQQRVNDNVSLEDVDGELVQVKAELLKVRDMLKIRDTELAEQLQEQQSARLQVSQQSGEVQRLEQLLAKRDQEIKEKDQDLKNLEIQRITEKAEAQIKLSALEQEIFGHKGLLLRKEVVSECSPEDLESPKPLLEESRRQAELEQEEPPQQSKPEKESPLETKKQKPADSDLVDPNQQRRLVTEQLKSLFREREQRGERSPVFTRRSGLVDSKVQNATSTKGRKIQKLEQELQQGAAKRSSSQISVSQGGPEGGEEQKQPTNLKNHSKTTQMSAVRDAMENLKERNENLLEAKVISPEPNLQQDKFPLGCSDGTFLARHVEDENFQPMNHSLVLQQDEELTKDLVTSF</sequence>
<gene>
    <name evidence="3" type="ORF">G5714_024281</name>
</gene>
<protein>
    <submittedName>
        <fullName evidence="3">Uncharacterized protein</fullName>
    </submittedName>
</protein>
<feature type="compositionally biased region" description="Basic and acidic residues" evidence="2">
    <location>
        <begin position="1"/>
        <end position="10"/>
    </location>
</feature>